<feature type="compositionally biased region" description="Basic and acidic residues" evidence="2">
    <location>
        <begin position="262"/>
        <end position="275"/>
    </location>
</feature>
<dbReference type="Gene3D" id="3.10.180.10">
    <property type="entry name" value="2,3-Dihydroxybiphenyl 1,2-Dioxygenase, domain 1"/>
    <property type="match status" value="1"/>
</dbReference>
<sequence length="293" mass="30635">MYTAAVHRASAQAAIRAAAAAAGSTTKAIIGSGGSRRTSSRQSSSGGGGGGDGAGSNAERSSKNRLPLGGPVATVSALDHLVLTVSSLEASVRWYTSVLGMRHVIFGPNAPPASSSSSLNTALPTASAPRRRHALAFGRSKINLHEAGREFEPKAAKPGPGTADLCFLIREDVEGLPARFEAAGVEVLMHDEGDDDKSVAKEVREMEKKKKTAVVTRTGARGPLRSIYLRDPDGNLIELSNYKTSPEEDDDHDGTGSSNAAREGEGEDGYKRNVEAEEDAEERDQSGVIPTPS</sequence>
<feature type="region of interest" description="Disordered" evidence="2">
    <location>
        <begin position="235"/>
        <end position="293"/>
    </location>
</feature>
<feature type="compositionally biased region" description="Gly residues" evidence="2">
    <location>
        <begin position="45"/>
        <end position="54"/>
    </location>
</feature>
<evidence type="ECO:0000256" key="1">
    <source>
        <dbReference type="ARBA" id="ARBA00010363"/>
    </source>
</evidence>
<dbReference type="PANTHER" id="PTHR21366">
    <property type="entry name" value="GLYOXALASE FAMILY PROTEIN"/>
    <property type="match status" value="1"/>
</dbReference>
<evidence type="ECO:0000313" key="4">
    <source>
        <dbReference type="EMBL" id="KXJ90743.1"/>
    </source>
</evidence>
<protein>
    <submittedName>
        <fullName evidence="4">Glyoxalase/Bleomycin resistance protein/Dihydroxybiphenyl dioxygenase</fullName>
    </submittedName>
</protein>
<accession>A0A136J0T7</accession>
<comment type="similarity">
    <text evidence="1">Belongs to the glyoxalase I family.</text>
</comment>
<dbReference type="PANTHER" id="PTHR21366:SF14">
    <property type="entry name" value="GLYOXALASE DOMAIN-CONTAINING PROTEIN 5"/>
    <property type="match status" value="1"/>
</dbReference>
<dbReference type="InterPro" id="IPR004360">
    <property type="entry name" value="Glyas_Fos-R_dOase_dom"/>
</dbReference>
<evidence type="ECO:0000313" key="5">
    <source>
        <dbReference type="Proteomes" id="UP000070501"/>
    </source>
</evidence>
<feature type="region of interest" description="Disordered" evidence="2">
    <location>
        <begin position="29"/>
        <end position="67"/>
    </location>
</feature>
<feature type="domain" description="VOC" evidence="3">
    <location>
        <begin position="77"/>
        <end position="242"/>
    </location>
</feature>
<name>A0A136J0T7_9PEZI</name>
<dbReference type="InterPro" id="IPR050383">
    <property type="entry name" value="GlyoxalaseI/FosfomycinResist"/>
</dbReference>
<keyword evidence="4" id="KW-0223">Dioxygenase</keyword>
<proteinExistence type="inferred from homology"/>
<dbReference type="InterPro" id="IPR029068">
    <property type="entry name" value="Glyas_Bleomycin-R_OHBP_Dase"/>
</dbReference>
<dbReference type="AlphaFoldDB" id="A0A136J0T7"/>
<keyword evidence="5" id="KW-1185">Reference proteome</keyword>
<organism evidence="4 5">
    <name type="scientific">Microdochium bolleyi</name>
    <dbReference type="NCBI Taxonomy" id="196109"/>
    <lineage>
        <taxon>Eukaryota</taxon>
        <taxon>Fungi</taxon>
        <taxon>Dikarya</taxon>
        <taxon>Ascomycota</taxon>
        <taxon>Pezizomycotina</taxon>
        <taxon>Sordariomycetes</taxon>
        <taxon>Xylariomycetidae</taxon>
        <taxon>Xylariales</taxon>
        <taxon>Microdochiaceae</taxon>
        <taxon>Microdochium</taxon>
    </lineage>
</organism>
<evidence type="ECO:0000259" key="3">
    <source>
        <dbReference type="PROSITE" id="PS51819"/>
    </source>
</evidence>
<dbReference type="GO" id="GO:0051213">
    <property type="term" value="F:dioxygenase activity"/>
    <property type="evidence" value="ECO:0007669"/>
    <property type="project" value="UniProtKB-KW"/>
</dbReference>
<evidence type="ECO:0000256" key="2">
    <source>
        <dbReference type="SAM" id="MobiDB-lite"/>
    </source>
</evidence>
<keyword evidence="4" id="KW-0560">Oxidoreductase</keyword>
<dbReference type="OrthoDB" id="5371818at2759"/>
<dbReference type="InterPro" id="IPR037523">
    <property type="entry name" value="VOC_core"/>
</dbReference>
<dbReference type="CDD" id="cd07253">
    <property type="entry name" value="GLOD5"/>
    <property type="match status" value="1"/>
</dbReference>
<reference evidence="5" key="1">
    <citation type="submission" date="2016-02" db="EMBL/GenBank/DDBJ databases">
        <title>Draft genome sequence of Microdochium bolleyi, a fungal endophyte of beachgrass.</title>
        <authorList>
            <consortium name="DOE Joint Genome Institute"/>
            <person name="David A.S."/>
            <person name="May G."/>
            <person name="Haridas S."/>
            <person name="Lim J."/>
            <person name="Wang M."/>
            <person name="Labutti K."/>
            <person name="Lipzen A."/>
            <person name="Barry K."/>
            <person name="Grigoriev I.V."/>
        </authorList>
    </citation>
    <scope>NUCLEOTIDE SEQUENCE [LARGE SCALE GENOMIC DNA]</scope>
    <source>
        <strain evidence="5">J235TASD1</strain>
    </source>
</reference>
<dbReference type="STRING" id="196109.A0A136J0T7"/>
<dbReference type="Pfam" id="PF00903">
    <property type="entry name" value="Glyoxalase"/>
    <property type="match status" value="1"/>
</dbReference>
<feature type="compositionally biased region" description="Low complexity" evidence="2">
    <location>
        <begin position="35"/>
        <end position="44"/>
    </location>
</feature>
<dbReference type="InParanoid" id="A0A136J0T7"/>
<dbReference type="SUPFAM" id="SSF54593">
    <property type="entry name" value="Glyoxalase/Bleomycin resistance protein/Dihydroxybiphenyl dioxygenase"/>
    <property type="match status" value="1"/>
</dbReference>
<dbReference type="PROSITE" id="PS51819">
    <property type="entry name" value="VOC"/>
    <property type="match status" value="1"/>
</dbReference>
<dbReference type="Proteomes" id="UP000070501">
    <property type="component" value="Unassembled WGS sequence"/>
</dbReference>
<gene>
    <name evidence="4" type="ORF">Micbo1qcDRAFT_234632</name>
</gene>
<dbReference type="EMBL" id="KQ964252">
    <property type="protein sequence ID" value="KXJ90743.1"/>
    <property type="molecule type" value="Genomic_DNA"/>
</dbReference>